<feature type="region of interest" description="Disordered" evidence="1">
    <location>
        <begin position="161"/>
        <end position="215"/>
    </location>
</feature>
<reference evidence="2" key="1">
    <citation type="submission" date="2013-12" db="EMBL/GenBank/DDBJ databases">
        <title>The Genome Sequence of Aphanomyces invadans NJM9701.</title>
        <authorList>
            <consortium name="The Broad Institute Genomics Platform"/>
            <person name="Russ C."/>
            <person name="Tyler B."/>
            <person name="van West P."/>
            <person name="Dieguez-Uribeondo J."/>
            <person name="Young S.K."/>
            <person name="Zeng Q."/>
            <person name="Gargeya S."/>
            <person name="Fitzgerald M."/>
            <person name="Abouelleil A."/>
            <person name="Alvarado L."/>
            <person name="Chapman S.B."/>
            <person name="Gainer-Dewar J."/>
            <person name="Goldberg J."/>
            <person name="Griggs A."/>
            <person name="Gujja S."/>
            <person name="Hansen M."/>
            <person name="Howarth C."/>
            <person name="Imamovic A."/>
            <person name="Ireland A."/>
            <person name="Larimer J."/>
            <person name="McCowan C."/>
            <person name="Murphy C."/>
            <person name="Pearson M."/>
            <person name="Poon T.W."/>
            <person name="Priest M."/>
            <person name="Roberts A."/>
            <person name="Saif S."/>
            <person name="Shea T."/>
            <person name="Sykes S."/>
            <person name="Wortman J."/>
            <person name="Nusbaum C."/>
            <person name="Birren B."/>
        </authorList>
    </citation>
    <scope>NUCLEOTIDE SEQUENCE [LARGE SCALE GENOMIC DNA]</scope>
    <source>
        <strain evidence="2">NJM9701</strain>
    </source>
</reference>
<sequence length="243" mass="27292">MPRRDLCSLCQHMYASGVEPATGNEIWLARKLFRERWQGNAAIHEGLQQFSDLLNDPEAIQQMQVVQVCVFCAQFIASNSLKDLKKIDDTRHVLLAHSTTRHAHSASLVIQHRAGTSVDADAAILRYLPNEMNRVLTIRPSTTSKTTKVVNLKRQQQDELRHFSRASRVASPAFHDAKRDQRRQRTSPPNSQDVTPPSIPSPLSPSQKPPSSAKRCTIVTKKIAGGRFSKQEVVFPPMSTTFF</sequence>
<gene>
    <name evidence="2" type="ORF">H310_10151</name>
</gene>
<dbReference type="GeneID" id="20087201"/>
<evidence type="ECO:0000313" key="2">
    <source>
        <dbReference type="EMBL" id="ETV96871.1"/>
    </source>
</evidence>
<evidence type="ECO:0000256" key="1">
    <source>
        <dbReference type="SAM" id="MobiDB-lite"/>
    </source>
</evidence>
<protein>
    <submittedName>
        <fullName evidence="2">Uncharacterized protein</fullName>
    </submittedName>
</protein>
<proteinExistence type="predicted"/>
<dbReference type="OrthoDB" id="67593at2759"/>
<organism evidence="2">
    <name type="scientific">Aphanomyces invadans</name>
    <dbReference type="NCBI Taxonomy" id="157072"/>
    <lineage>
        <taxon>Eukaryota</taxon>
        <taxon>Sar</taxon>
        <taxon>Stramenopiles</taxon>
        <taxon>Oomycota</taxon>
        <taxon>Saprolegniomycetes</taxon>
        <taxon>Saprolegniales</taxon>
        <taxon>Verrucalvaceae</taxon>
        <taxon>Aphanomyces</taxon>
    </lineage>
</organism>
<dbReference type="EMBL" id="KI913975">
    <property type="protein sequence ID" value="ETV96871.1"/>
    <property type="molecule type" value="Genomic_DNA"/>
</dbReference>
<feature type="compositionally biased region" description="Polar residues" evidence="1">
    <location>
        <begin position="186"/>
        <end position="195"/>
    </location>
</feature>
<dbReference type="VEuPathDB" id="FungiDB:H310_10151"/>
<name>A0A024TTB9_9STRA</name>
<accession>A0A024TTB9</accession>
<dbReference type="RefSeq" id="XP_008874649.1">
    <property type="nucleotide sequence ID" value="XM_008876427.1"/>
</dbReference>
<dbReference type="AlphaFoldDB" id="A0A024TTB9"/>